<evidence type="ECO:0000313" key="5">
    <source>
        <dbReference type="Proteomes" id="UP000297475"/>
    </source>
</evidence>
<protein>
    <recommendedName>
        <fullName evidence="3">FimV N-terminal domain-containing protein</fullName>
    </recommendedName>
</protein>
<dbReference type="Gene3D" id="1.20.58.2200">
    <property type="match status" value="1"/>
</dbReference>
<dbReference type="InterPro" id="IPR038440">
    <property type="entry name" value="FimV_C_sf"/>
</dbReference>
<feature type="region of interest" description="Disordered" evidence="1">
    <location>
        <begin position="380"/>
        <end position="431"/>
    </location>
</feature>
<feature type="chain" id="PRO_5021404262" description="FimV N-terminal domain-containing protein" evidence="2">
    <location>
        <begin position="27"/>
        <end position="944"/>
    </location>
</feature>
<feature type="compositionally biased region" description="Acidic residues" evidence="1">
    <location>
        <begin position="745"/>
        <end position="760"/>
    </location>
</feature>
<evidence type="ECO:0000259" key="3">
    <source>
        <dbReference type="Pfam" id="PF25800"/>
    </source>
</evidence>
<dbReference type="InterPro" id="IPR057840">
    <property type="entry name" value="FimV_N"/>
</dbReference>
<dbReference type="OrthoDB" id="5298707at2"/>
<dbReference type="Gene3D" id="3.10.350.10">
    <property type="entry name" value="LysM domain"/>
    <property type="match status" value="1"/>
</dbReference>
<feature type="compositionally biased region" description="Acidic residues" evidence="1">
    <location>
        <begin position="715"/>
        <end position="725"/>
    </location>
</feature>
<dbReference type="Pfam" id="PF25800">
    <property type="entry name" value="FimV_N"/>
    <property type="match status" value="1"/>
</dbReference>
<accession>A0A4Z0WC44</accession>
<feature type="region of interest" description="Disordered" evidence="1">
    <location>
        <begin position="144"/>
        <end position="191"/>
    </location>
</feature>
<feature type="compositionally biased region" description="Acidic residues" evidence="1">
    <location>
        <begin position="805"/>
        <end position="871"/>
    </location>
</feature>
<feature type="region of interest" description="Disordered" evidence="1">
    <location>
        <begin position="504"/>
        <end position="526"/>
    </location>
</feature>
<organism evidence="4 5">
    <name type="scientific">Natronospirillum operosum</name>
    <dbReference type="NCBI Taxonomy" id="2759953"/>
    <lineage>
        <taxon>Bacteria</taxon>
        <taxon>Pseudomonadati</taxon>
        <taxon>Pseudomonadota</taxon>
        <taxon>Gammaproteobacteria</taxon>
        <taxon>Oceanospirillales</taxon>
        <taxon>Natronospirillaceae</taxon>
        <taxon>Natronospirillum</taxon>
    </lineage>
</organism>
<keyword evidence="5" id="KW-1185">Reference proteome</keyword>
<dbReference type="InterPro" id="IPR020011">
    <property type="entry name" value="FimV_C"/>
</dbReference>
<name>A0A4Z0WC44_9GAMM</name>
<reference evidence="4 5" key="1">
    <citation type="submission" date="2019-04" db="EMBL/GenBank/DDBJ databases">
        <title>Natronospirillum operosus gen. nov., sp. nov., a haloalkaliphilic satellite isolated from decaying biomass of laboratory culture of cyanobacterium Geitlerinema sp. and proposal of Natronospirillaceae fam. nov. and Saccharospirillaceae fam. nov.</title>
        <authorList>
            <person name="Kevbrin V."/>
            <person name="Boltyanskaya Y."/>
            <person name="Koziaeva V."/>
            <person name="Grouzdev D.S."/>
            <person name="Park M."/>
            <person name="Cho J."/>
        </authorList>
    </citation>
    <scope>NUCLEOTIDE SEQUENCE [LARGE SCALE GENOMIC DNA]</scope>
    <source>
        <strain evidence="4 5">G-116</strain>
    </source>
</reference>
<gene>
    <name evidence="4" type="ORF">E4656_02880</name>
</gene>
<dbReference type="InterPro" id="IPR020012">
    <property type="entry name" value="LysM_FimV"/>
</dbReference>
<feature type="compositionally biased region" description="Acidic residues" evidence="1">
    <location>
        <begin position="878"/>
        <end position="889"/>
    </location>
</feature>
<sequence length="944" mass="102260">MTRVHALLSKLLAVMLLIMVSTAATAVGLGEATLRSALTEPLDAEIRITNPEGLTAQELNVQLATPEDFRRAGVERLFFLSQLEFDVQPDGDAFVIQVTTSEPVEEPFLDFLVELRWPSGRLVREYTLLLDPPVFAEGDSVMEQTFPASDPFPDEDPAEPAPELPAIEPPSQPQVTQPAEPQRRIEELPDSQYRVANNDTLWEIALRARQDPNQTPQQIMLAIQDMNPDAFINDNINRVKAGSLLNLPDADQVAVRSVAEATREVARQNAALAGTPPATEAQIAATDDTASGLADGEAGRDPDGFLEVITEPGEPEAGAADGASEAEVARLQNELAIQQELNDELRRQYDEQQSRLLDLEEQVNLLSRLMDLQSESAAQLQAAAEELERQEQAQREQEEEAAVPAPGPDAPADDPTAPTDGDAPAAEAEAPMAQDSIAQLPDLDGPAITTSPWALLDDLLAWIRQPMNAVLVLSGVLLILALISLVRRKRADAADADALDVDEGLMDDDPVADDPFDEGDDLSDDLLAEADPLPETAAEGQNGAAAAEAVENAELYMAFQRYDEAEKALKAALDQIPQDPFVQQKLLELYAETGNRPAFNELAEQFTGAPEVLDHLRHQFQSGGEDTLVGDDLSDDFDADDFDDLDLDLDLELDTDEATPEPARQSAAAELDDGVPELDDPLDDPSADEGLSLDFDLDTLEKESVAESTSAMTGPDDDLSLDFDLDTDRRPAAGTTDDSAALDTLELDEDLDFDFGDLDTDLSGADDLKQPERGSFSGADDLGLDDDLEAGGLEDKGPDQKREDIDDLDDLGDLPDLEDPFAGEEDPFAGEEDPTEDWGDLEESAPEAEMPEPEAFDQPEPETETLSESEPEPVTANADDDATGEWDDDFDFLAGTDEVATKLDLARAYIDMEDGDGARDILNEVLEEGDDSQKSDARKLLETL</sequence>
<dbReference type="NCBIfam" id="TIGR03504">
    <property type="entry name" value="FimV_Cterm"/>
    <property type="match status" value="1"/>
</dbReference>
<feature type="domain" description="FimV N-terminal" evidence="3">
    <location>
        <begin position="27"/>
        <end position="133"/>
    </location>
</feature>
<evidence type="ECO:0000313" key="4">
    <source>
        <dbReference type="EMBL" id="TGG95384.1"/>
    </source>
</evidence>
<feature type="compositionally biased region" description="Low complexity" evidence="1">
    <location>
        <begin position="732"/>
        <end position="744"/>
    </location>
</feature>
<proteinExistence type="predicted"/>
<dbReference type="RefSeq" id="WP_135481012.1">
    <property type="nucleotide sequence ID" value="NZ_SRMF01000001.1"/>
</dbReference>
<keyword evidence="2" id="KW-0732">Signal</keyword>
<evidence type="ECO:0000256" key="1">
    <source>
        <dbReference type="SAM" id="MobiDB-lite"/>
    </source>
</evidence>
<feature type="compositionally biased region" description="Basic and acidic residues" evidence="1">
    <location>
        <begin position="386"/>
        <end position="396"/>
    </location>
</feature>
<dbReference type="NCBIfam" id="TIGR03505">
    <property type="entry name" value="FimV_core"/>
    <property type="match status" value="1"/>
</dbReference>
<feature type="region of interest" description="Disordered" evidence="1">
    <location>
        <begin position="655"/>
        <end position="889"/>
    </location>
</feature>
<feature type="signal peptide" evidence="2">
    <location>
        <begin position="1"/>
        <end position="26"/>
    </location>
</feature>
<feature type="compositionally biased region" description="Acidic residues" evidence="1">
    <location>
        <begin position="670"/>
        <end position="687"/>
    </location>
</feature>
<dbReference type="AlphaFoldDB" id="A0A4Z0WC44"/>
<dbReference type="InterPro" id="IPR036779">
    <property type="entry name" value="LysM_dom_sf"/>
</dbReference>
<dbReference type="Proteomes" id="UP000297475">
    <property type="component" value="Unassembled WGS sequence"/>
</dbReference>
<feature type="compositionally biased region" description="Pro residues" evidence="1">
    <location>
        <begin position="159"/>
        <end position="172"/>
    </location>
</feature>
<comment type="caution">
    <text evidence="4">The sequence shown here is derived from an EMBL/GenBank/DDBJ whole genome shotgun (WGS) entry which is preliminary data.</text>
</comment>
<evidence type="ECO:0000256" key="2">
    <source>
        <dbReference type="SAM" id="SignalP"/>
    </source>
</evidence>
<feature type="compositionally biased region" description="Basic and acidic residues" evidence="1">
    <location>
        <begin position="793"/>
        <end position="804"/>
    </location>
</feature>
<feature type="compositionally biased region" description="Low complexity" evidence="1">
    <location>
        <begin position="413"/>
        <end position="431"/>
    </location>
</feature>
<dbReference type="EMBL" id="SRMF01000001">
    <property type="protein sequence ID" value="TGG95384.1"/>
    <property type="molecule type" value="Genomic_DNA"/>
</dbReference>